<dbReference type="AlphaFoldDB" id="A0A9D1SN46"/>
<evidence type="ECO:0000313" key="6">
    <source>
        <dbReference type="EMBL" id="HIU68749.1"/>
    </source>
</evidence>
<sequence>MFELNQLEQLIAIAECQTISAAAERLHLSQPALSRSIQKLEAALQVTLFDRKKNKIALNESGKIAVEYARRVLEQASNMTEQLQALDRSRRTVSLGSCAPAPLWDLAPLVSRLYPQKALISEMKETGALLQGMKDGTYQLVILPCPAEESALCCTAFESEQLYFALPPEHPLANAKGLHFKDLDGQAILMFSEIGFWKKVQQKMMPKTHTLIQENRADFETLVKTSVLPSFASDLAVRQSGRQNERVLVPILDKEASVTYFLVWKKEESKRWRALLEKIGERTARLKQA</sequence>
<name>A0A9D1SN46_9FIRM</name>
<keyword evidence="4" id="KW-0804">Transcription</keyword>
<dbReference type="InterPro" id="IPR036388">
    <property type="entry name" value="WH-like_DNA-bd_sf"/>
</dbReference>
<protein>
    <submittedName>
        <fullName evidence="6">LysR family transcriptional regulator</fullName>
    </submittedName>
</protein>
<dbReference type="GO" id="GO:0003700">
    <property type="term" value="F:DNA-binding transcription factor activity"/>
    <property type="evidence" value="ECO:0007669"/>
    <property type="project" value="InterPro"/>
</dbReference>
<organism evidence="6 7">
    <name type="scientific">Candidatus Scybalenecus merdavium</name>
    <dbReference type="NCBI Taxonomy" id="2840939"/>
    <lineage>
        <taxon>Bacteria</taxon>
        <taxon>Bacillati</taxon>
        <taxon>Bacillota</taxon>
        <taxon>Clostridia</taxon>
        <taxon>Eubacteriales</taxon>
        <taxon>Oscillospiraceae</taxon>
        <taxon>Oscillospiraceae incertae sedis</taxon>
        <taxon>Candidatus Scybalenecus</taxon>
    </lineage>
</organism>
<keyword evidence="3" id="KW-0238">DNA-binding</keyword>
<gene>
    <name evidence="6" type="ORF">IAD23_02175</name>
</gene>
<dbReference type="SUPFAM" id="SSF53850">
    <property type="entry name" value="Periplasmic binding protein-like II"/>
    <property type="match status" value="1"/>
</dbReference>
<dbReference type="SUPFAM" id="SSF46785">
    <property type="entry name" value="Winged helix' DNA-binding domain"/>
    <property type="match status" value="1"/>
</dbReference>
<evidence type="ECO:0000256" key="4">
    <source>
        <dbReference type="ARBA" id="ARBA00023163"/>
    </source>
</evidence>
<dbReference type="PANTHER" id="PTHR30346">
    <property type="entry name" value="TRANSCRIPTIONAL DUAL REGULATOR HCAR-RELATED"/>
    <property type="match status" value="1"/>
</dbReference>
<dbReference type="PRINTS" id="PR00039">
    <property type="entry name" value="HTHLYSR"/>
</dbReference>
<dbReference type="Gene3D" id="1.10.10.10">
    <property type="entry name" value="Winged helix-like DNA-binding domain superfamily/Winged helix DNA-binding domain"/>
    <property type="match status" value="1"/>
</dbReference>
<dbReference type="Gene3D" id="3.40.190.10">
    <property type="entry name" value="Periplasmic binding protein-like II"/>
    <property type="match status" value="2"/>
</dbReference>
<dbReference type="GO" id="GO:0003677">
    <property type="term" value="F:DNA binding"/>
    <property type="evidence" value="ECO:0007669"/>
    <property type="project" value="UniProtKB-KW"/>
</dbReference>
<feature type="domain" description="HTH lysR-type" evidence="5">
    <location>
        <begin position="2"/>
        <end position="59"/>
    </location>
</feature>
<dbReference type="Pfam" id="PF00126">
    <property type="entry name" value="HTH_1"/>
    <property type="match status" value="1"/>
</dbReference>
<dbReference type="Proteomes" id="UP000824125">
    <property type="component" value="Unassembled WGS sequence"/>
</dbReference>
<dbReference type="GO" id="GO:0032993">
    <property type="term" value="C:protein-DNA complex"/>
    <property type="evidence" value="ECO:0007669"/>
    <property type="project" value="TreeGrafter"/>
</dbReference>
<evidence type="ECO:0000256" key="3">
    <source>
        <dbReference type="ARBA" id="ARBA00023125"/>
    </source>
</evidence>
<evidence type="ECO:0000256" key="2">
    <source>
        <dbReference type="ARBA" id="ARBA00023015"/>
    </source>
</evidence>
<accession>A0A9D1SN46</accession>
<keyword evidence="2" id="KW-0805">Transcription regulation</keyword>
<dbReference type="Pfam" id="PF03466">
    <property type="entry name" value="LysR_substrate"/>
    <property type="match status" value="1"/>
</dbReference>
<evidence type="ECO:0000256" key="1">
    <source>
        <dbReference type="ARBA" id="ARBA00009437"/>
    </source>
</evidence>
<reference evidence="6" key="1">
    <citation type="submission" date="2020-10" db="EMBL/GenBank/DDBJ databases">
        <authorList>
            <person name="Gilroy R."/>
        </authorList>
    </citation>
    <scope>NUCLEOTIDE SEQUENCE</scope>
    <source>
        <strain evidence="6">CHK176-6737</strain>
    </source>
</reference>
<dbReference type="EMBL" id="DVNM01000012">
    <property type="protein sequence ID" value="HIU68749.1"/>
    <property type="molecule type" value="Genomic_DNA"/>
</dbReference>
<proteinExistence type="inferred from homology"/>
<dbReference type="InterPro" id="IPR005119">
    <property type="entry name" value="LysR_subst-bd"/>
</dbReference>
<evidence type="ECO:0000313" key="7">
    <source>
        <dbReference type="Proteomes" id="UP000824125"/>
    </source>
</evidence>
<dbReference type="PROSITE" id="PS50931">
    <property type="entry name" value="HTH_LYSR"/>
    <property type="match status" value="1"/>
</dbReference>
<comment type="caution">
    <text evidence="6">The sequence shown here is derived from an EMBL/GenBank/DDBJ whole genome shotgun (WGS) entry which is preliminary data.</text>
</comment>
<dbReference type="FunFam" id="1.10.10.10:FF:000001">
    <property type="entry name" value="LysR family transcriptional regulator"/>
    <property type="match status" value="1"/>
</dbReference>
<dbReference type="PANTHER" id="PTHR30346:SF28">
    <property type="entry name" value="HTH-TYPE TRANSCRIPTIONAL REGULATOR CYNR"/>
    <property type="match status" value="1"/>
</dbReference>
<reference evidence="6" key="2">
    <citation type="journal article" date="2021" name="PeerJ">
        <title>Extensive microbial diversity within the chicken gut microbiome revealed by metagenomics and culture.</title>
        <authorList>
            <person name="Gilroy R."/>
            <person name="Ravi A."/>
            <person name="Getino M."/>
            <person name="Pursley I."/>
            <person name="Horton D.L."/>
            <person name="Alikhan N.F."/>
            <person name="Baker D."/>
            <person name="Gharbi K."/>
            <person name="Hall N."/>
            <person name="Watson M."/>
            <person name="Adriaenssens E.M."/>
            <person name="Foster-Nyarko E."/>
            <person name="Jarju S."/>
            <person name="Secka A."/>
            <person name="Antonio M."/>
            <person name="Oren A."/>
            <person name="Chaudhuri R.R."/>
            <person name="La Ragione R."/>
            <person name="Hildebrand F."/>
            <person name="Pallen M.J."/>
        </authorList>
    </citation>
    <scope>NUCLEOTIDE SEQUENCE</scope>
    <source>
        <strain evidence="6">CHK176-6737</strain>
    </source>
</reference>
<evidence type="ECO:0000259" key="5">
    <source>
        <dbReference type="PROSITE" id="PS50931"/>
    </source>
</evidence>
<dbReference type="InterPro" id="IPR036390">
    <property type="entry name" value="WH_DNA-bd_sf"/>
</dbReference>
<comment type="similarity">
    <text evidence="1">Belongs to the LysR transcriptional regulatory family.</text>
</comment>
<dbReference type="InterPro" id="IPR000847">
    <property type="entry name" value="LysR_HTH_N"/>
</dbReference>